<dbReference type="EMBL" id="BRXR01000001">
    <property type="protein sequence ID" value="GLC31367.1"/>
    <property type="molecule type" value="Genomic_DNA"/>
</dbReference>
<gene>
    <name evidence="7" type="ORF">bsdE14_27770</name>
</gene>
<dbReference type="InterPro" id="IPR050644">
    <property type="entry name" value="PG_Glycine_Bridge_Synth"/>
</dbReference>
<dbReference type="PANTHER" id="PTHR36174">
    <property type="entry name" value="LIPID II:GLYCINE GLYCYLTRANSFERASE"/>
    <property type="match status" value="1"/>
</dbReference>
<dbReference type="Gene3D" id="3.40.630.30">
    <property type="match status" value="1"/>
</dbReference>
<dbReference type="InterPro" id="IPR003447">
    <property type="entry name" value="FEMABX"/>
</dbReference>
<comment type="caution">
    <text evidence="7">The sequence shown here is derived from an EMBL/GenBank/DDBJ whole genome shotgun (WGS) entry which is preliminary data.</text>
</comment>
<keyword evidence="4" id="KW-0573">Peptidoglycan synthesis</keyword>
<organism evidence="7 8">
    <name type="scientific">Clostridium omnivorum</name>
    <dbReference type="NCBI Taxonomy" id="1604902"/>
    <lineage>
        <taxon>Bacteria</taxon>
        <taxon>Bacillati</taxon>
        <taxon>Bacillota</taxon>
        <taxon>Clostridia</taxon>
        <taxon>Eubacteriales</taxon>
        <taxon>Clostridiaceae</taxon>
        <taxon>Clostridium</taxon>
    </lineage>
</organism>
<evidence type="ECO:0000256" key="2">
    <source>
        <dbReference type="ARBA" id="ARBA00022679"/>
    </source>
</evidence>
<evidence type="ECO:0000256" key="5">
    <source>
        <dbReference type="ARBA" id="ARBA00023315"/>
    </source>
</evidence>
<keyword evidence="6" id="KW-0961">Cell wall biogenesis/degradation</keyword>
<protein>
    <recommendedName>
        <fullName evidence="9">Peptidoglycan bridge formation glycyltransferase FemA/FemB family protein</fullName>
    </recommendedName>
</protein>
<dbReference type="PROSITE" id="PS51191">
    <property type="entry name" value="FEMABX"/>
    <property type="match status" value="1"/>
</dbReference>
<keyword evidence="2" id="KW-0808">Transferase</keyword>
<accession>A0ABQ5N857</accession>
<evidence type="ECO:0000313" key="7">
    <source>
        <dbReference type="EMBL" id="GLC31367.1"/>
    </source>
</evidence>
<keyword evidence="5" id="KW-0012">Acyltransferase</keyword>
<dbReference type="RefSeq" id="WP_264850652.1">
    <property type="nucleotide sequence ID" value="NZ_BRXR01000001.1"/>
</dbReference>
<evidence type="ECO:0008006" key="9">
    <source>
        <dbReference type="Google" id="ProtNLM"/>
    </source>
</evidence>
<dbReference type="InterPro" id="IPR016181">
    <property type="entry name" value="Acyl_CoA_acyltransferase"/>
</dbReference>
<dbReference type="PANTHER" id="PTHR36174:SF1">
    <property type="entry name" value="LIPID II:GLYCINE GLYCYLTRANSFERASE"/>
    <property type="match status" value="1"/>
</dbReference>
<sequence length="252" mass="29398">MITVKRKKFFLNFQDVYFAKDSEKVTIDKRTDIAIFVQASDKIVGAKEFHTQIIDLNKSEEELFRDIHEHDRNKINKGIKKKCFTVKINDSPSFEDIKAFQNFFKVFAEKRGIKDCNIGRINSLIKSNALVMCSAQDCDGKILCYHVYAVDEKRARLLYSTSKYIFGNDSKYRNHIGIANRYLHWCEIKYFKGKGFSVYDLGGISKDKNDDHLMNINRFKKGFGGREIVEYNKYKGISLLGRILVWILRKNA</sequence>
<keyword evidence="8" id="KW-1185">Reference proteome</keyword>
<evidence type="ECO:0000256" key="6">
    <source>
        <dbReference type="ARBA" id="ARBA00023316"/>
    </source>
</evidence>
<evidence type="ECO:0000256" key="3">
    <source>
        <dbReference type="ARBA" id="ARBA00022960"/>
    </source>
</evidence>
<comment type="similarity">
    <text evidence="1">Belongs to the FemABX family.</text>
</comment>
<reference evidence="7 8" key="1">
    <citation type="journal article" date="2024" name="Int. J. Syst. Evol. Microbiol.">
        <title>Clostridium omnivorum sp. nov., isolated from anoxic soil under the treatment of reductive soil disinfestation.</title>
        <authorList>
            <person name="Ueki A."/>
            <person name="Tonouchi A."/>
            <person name="Kaku N."/>
            <person name="Honma S."/>
            <person name="Ueki K."/>
        </authorList>
    </citation>
    <scope>NUCLEOTIDE SEQUENCE [LARGE SCALE GENOMIC DNA]</scope>
    <source>
        <strain evidence="7 8">E14</strain>
    </source>
</reference>
<evidence type="ECO:0000256" key="1">
    <source>
        <dbReference type="ARBA" id="ARBA00009943"/>
    </source>
</evidence>
<keyword evidence="3" id="KW-0133">Cell shape</keyword>
<name>A0ABQ5N857_9CLOT</name>
<evidence type="ECO:0000313" key="8">
    <source>
        <dbReference type="Proteomes" id="UP001208567"/>
    </source>
</evidence>
<evidence type="ECO:0000256" key="4">
    <source>
        <dbReference type="ARBA" id="ARBA00022984"/>
    </source>
</evidence>
<proteinExistence type="inferred from homology"/>
<dbReference type="SUPFAM" id="SSF55729">
    <property type="entry name" value="Acyl-CoA N-acyltransferases (Nat)"/>
    <property type="match status" value="1"/>
</dbReference>
<dbReference type="Proteomes" id="UP001208567">
    <property type="component" value="Unassembled WGS sequence"/>
</dbReference>